<evidence type="ECO:0000259" key="3">
    <source>
        <dbReference type="Pfam" id="PF13649"/>
    </source>
</evidence>
<dbReference type="InterPro" id="IPR029063">
    <property type="entry name" value="SAM-dependent_MTases_sf"/>
</dbReference>
<dbReference type="Gene3D" id="3.40.50.150">
    <property type="entry name" value="Vaccinia Virus protein VP39"/>
    <property type="match status" value="1"/>
</dbReference>
<evidence type="ECO:0000256" key="1">
    <source>
        <dbReference type="ARBA" id="ARBA00022603"/>
    </source>
</evidence>
<proteinExistence type="predicted"/>
<dbReference type="InterPro" id="IPR041698">
    <property type="entry name" value="Methyltransf_25"/>
</dbReference>
<dbReference type="SUPFAM" id="SSF53335">
    <property type="entry name" value="S-adenosyl-L-methionine-dependent methyltransferases"/>
    <property type="match status" value="1"/>
</dbReference>
<sequence>MADGTPGESSRAGSGMRWSPTQYDLFQSHRATPFFDLTSRISSQEPGPRRVVDLGCGPGSLTRTLAERWPDAEVVGVDSSLDMIRQARSQADLPPNLSFVIGDIASWEPGPRDDVVVTNAALQWVPGHQRLLPGWFDALPAGGWFAMQVPGSSTNRSHELLRELAASPRWEPLLRDVIRPEENVSSASAYLTQMLECGLEATSWETTYEHLLQGDDPVLEWVRGTSLRPVLTALGPDDRAEFEASYRALLADAYPTGRFGTIYPFRRIFAVGRKPA</sequence>
<dbReference type="InterPro" id="IPR023149">
    <property type="entry name" value="Trans_acon_MeTrfase_C"/>
</dbReference>
<gene>
    <name evidence="4" type="ORF">C8E83_0695</name>
</gene>
<keyword evidence="1 4" id="KW-0489">Methyltransferase</keyword>
<keyword evidence="5" id="KW-1185">Reference proteome</keyword>
<evidence type="ECO:0000313" key="5">
    <source>
        <dbReference type="Proteomes" id="UP000280008"/>
    </source>
</evidence>
<name>A0A495ICD9_9MICO</name>
<reference evidence="4 5" key="1">
    <citation type="submission" date="2018-10" db="EMBL/GenBank/DDBJ databases">
        <title>Sequencing the genomes of 1000 actinobacteria strains.</title>
        <authorList>
            <person name="Klenk H.-P."/>
        </authorList>
    </citation>
    <scope>NUCLEOTIDE SEQUENCE [LARGE SCALE GENOMIC DNA]</scope>
    <source>
        <strain evidence="4 5">DSM 17894</strain>
    </source>
</reference>
<dbReference type="RefSeq" id="WP_281270790.1">
    <property type="nucleotide sequence ID" value="NZ_RBKS01000001.1"/>
</dbReference>
<protein>
    <submittedName>
        <fullName evidence="4">Trans-aconitate 2-methyltransferase</fullName>
    </submittedName>
</protein>
<feature type="domain" description="Methyltransferase" evidence="3">
    <location>
        <begin position="51"/>
        <end position="143"/>
    </location>
</feature>
<dbReference type="Pfam" id="PF13649">
    <property type="entry name" value="Methyltransf_25"/>
    <property type="match status" value="1"/>
</dbReference>
<organism evidence="4 5">
    <name type="scientific">Frondihabitans australicus</name>
    <dbReference type="NCBI Taxonomy" id="386892"/>
    <lineage>
        <taxon>Bacteria</taxon>
        <taxon>Bacillati</taxon>
        <taxon>Actinomycetota</taxon>
        <taxon>Actinomycetes</taxon>
        <taxon>Micrococcales</taxon>
        <taxon>Microbacteriaceae</taxon>
        <taxon>Frondihabitans</taxon>
    </lineage>
</organism>
<accession>A0A495ICD9</accession>
<dbReference type="PANTHER" id="PTHR43861:SF1">
    <property type="entry name" value="TRANS-ACONITATE 2-METHYLTRANSFERASE"/>
    <property type="match status" value="1"/>
</dbReference>
<dbReference type="PANTHER" id="PTHR43861">
    <property type="entry name" value="TRANS-ACONITATE 2-METHYLTRANSFERASE-RELATED"/>
    <property type="match status" value="1"/>
</dbReference>
<comment type="caution">
    <text evidence="4">The sequence shown here is derived from an EMBL/GenBank/DDBJ whole genome shotgun (WGS) entry which is preliminary data.</text>
</comment>
<dbReference type="CDD" id="cd02440">
    <property type="entry name" value="AdoMet_MTases"/>
    <property type="match status" value="1"/>
</dbReference>
<dbReference type="Proteomes" id="UP000280008">
    <property type="component" value="Unassembled WGS sequence"/>
</dbReference>
<dbReference type="AlphaFoldDB" id="A0A495ICD9"/>
<evidence type="ECO:0000313" key="4">
    <source>
        <dbReference type="EMBL" id="RKR73602.1"/>
    </source>
</evidence>
<dbReference type="GO" id="GO:0030798">
    <property type="term" value="F:trans-aconitate 2-methyltransferase activity"/>
    <property type="evidence" value="ECO:0007669"/>
    <property type="project" value="InterPro"/>
</dbReference>
<evidence type="ECO:0000256" key="2">
    <source>
        <dbReference type="ARBA" id="ARBA00022679"/>
    </source>
</evidence>
<dbReference type="GO" id="GO:0032259">
    <property type="term" value="P:methylation"/>
    <property type="evidence" value="ECO:0007669"/>
    <property type="project" value="UniProtKB-KW"/>
</dbReference>
<dbReference type="Gene3D" id="1.10.150.290">
    <property type="entry name" value="S-adenosyl-L-methionine-dependent methyltransferases"/>
    <property type="match status" value="1"/>
</dbReference>
<dbReference type="EMBL" id="RBKS01000001">
    <property type="protein sequence ID" value="RKR73602.1"/>
    <property type="molecule type" value="Genomic_DNA"/>
</dbReference>
<keyword evidence="2 4" id="KW-0808">Transferase</keyword>